<name>A0A7G1QB85_9GAMM</name>
<dbReference type="KEGG" id="ntg:NSCAC_1558"/>
<keyword evidence="6" id="KW-1185">Reference proteome</keyword>
<dbReference type="PIRSF" id="PIRSF019345">
    <property type="entry name" value="ScpB"/>
    <property type="match status" value="1"/>
</dbReference>
<dbReference type="GO" id="GO:0051304">
    <property type="term" value="P:chromosome separation"/>
    <property type="evidence" value="ECO:0007669"/>
    <property type="project" value="InterPro"/>
</dbReference>
<dbReference type="PANTHER" id="PTHR34298">
    <property type="entry name" value="SEGREGATION AND CONDENSATION PROTEIN B"/>
    <property type="match status" value="1"/>
</dbReference>
<dbReference type="InterPro" id="IPR036390">
    <property type="entry name" value="WH_DNA-bd_sf"/>
</dbReference>
<dbReference type="EMBL" id="LR778175">
    <property type="protein sequence ID" value="CAB1277213.1"/>
    <property type="molecule type" value="Genomic_DNA"/>
</dbReference>
<sequence>MDRGFLKKIIEAALLTANRPLSIFQIHSLFYEDICPSFEEIQSIIQELITDWESRSVELKEINSGYRFQVRQEFAPWIARLWEEKPPRYSRAFLETLALIAYRQPITRGEIEQIRGVATSSGIIRALHEQEWIKILGHKEVPGRPALYGTTSKFLDQLNLKNLDELPPLKEITNVNEIKTEQKL</sequence>
<dbReference type="AlphaFoldDB" id="A0A7G1QB85"/>
<evidence type="ECO:0000313" key="6">
    <source>
        <dbReference type="Proteomes" id="UP000516072"/>
    </source>
</evidence>
<gene>
    <name evidence="5" type="primary">scpB</name>
    <name evidence="5" type="ORF">NSCAC_1558</name>
</gene>
<evidence type="ECO:0000256" key="3">
    <source>
        <dbReference type="ARBA" id="ARBA00022829"/>
    </source>
</evidence>
<keyword evidence="2" id="KW-0132">Cell division</keyword>
<dbReference type="RefSeq" id="WP_197744220.1">
    <property type="nucleotide sequence ID" value="NZ_LR778175.1"/>
</dbReference>
<dbReference type="GO" id="GO:0051301">
    <property type="term" value="P:cell division"/>
    <property type="evidence" value="ECO:0007669"/>
    <property type="project" value="UniProtKB-KW"/>
</dbReference>
<dbReference type="InterPro" id="IPR005234">
    <property type="entry name" value="ScpB_csome_segregation"/>
</dbReference>
<organism evidence="5 6">
    <name type="scientific">Candidatus Nitrosacidococcus tergens</name>
    <dbReference type="NCBI Taxonomy" id="553981"/>
    <lineage>
        <taxon>Bacteria</taxon>
        <taxon>Pseudomonadati</taxon>
        <taxon>Pseudomonadota</taxon>
        <taxon>Gammaproteobacteria</taxon>
        <taxon>Chromatiales</taxon>
        <taxon>Chromatiaceae</taxon>
        <taxon>Candidatus Nitrosacidococcus</taxon>
    </lineage>
</organism>
<dbReference type="NCBIfam" id="TIGR00281">
    <property type="entry name" value="SMC-Scp complex subunit ScpB"/>
    <property type="match status" value="1"/>
</dbReference>
<keyword evidence="4" id="KW-0131">Cell cycle</keyword>
<protein>
    <submittedName>
        <fullName evidence="5">Segregation and condensation protein B homolog</fullName>
    </submittedName>
</protein>
<dbReference type="Proteomes" id="UP000516072">
    <property type="component" value="Chromosome"/>
</dbReference>
<dbReference type="Pfam" id="PF04079">
    <property type="entry name" value="SMC_ScpB"/>
    <property type="match status" value="1"/>
</dbReference>
<evidence type="ECO:0000256" key="1">
    <source>
        <dbReference type="ARBA" id="ARBA00022490"/>
    </source>
</evidence>
<proteinExistence type="predicted"/>
<keyword evidence="1" id="KW-0963">Cytoplasm</keyword>
<dbReference type="InterPro" id="IPR036388">
    <property type="entry name" value="WH-like_DNA-bd_sf"/>
</dbReference>
<accession>A0A7G1QB85</accession>
<dbReference type="PANTHER" id="PTHR34298:SF2">
    <property type="entry name" value="SEGREGATION AND CONDENSATION PROTEIN B"/>
    <property type="match status" value="1"/>
</dbReference>
<dbReference type="SUPFAM" id="SSF46785">
    <property type="entry name" value="Winged helix' DNA-binding domain"/>
    <property type="match status" value="2"/>
</dbReference>
<evidence type="ECO:0000256" key="4">
    <source>
        <dbReference type="ARBA" id="ARBA00023306"/>
    </source>
</evidence>
<evidence type="ECO:0000313" key="5">
    <source>
        <dbReference type="EMBL" id="CAB1277213.1"/>
    </source>
</evidence>
<evidence type="ECO:0000256" key="2">
    <source>
        <dbReference type="ARBA" id="ARBA00022618"/>
    </source>
</evidence>
<keyword evidence="3" id="KW-0159">Chromosome partition</keyword>
<dbReference type="Gene3D" id="1.10.10.10">
    <property type="entry name" value="Winged helix-like DNA-binding domain superfamily/Winged helix DNA-binding domain"/>
    <property type="match status" value="2"/>
</dbReference>
<reference evidence="5 6" key="1">
    <citation type="submission" date="2020-03" db="EMBL/GenBank/DDBJ databases">
        <authorList>
            <person name="Picone N."/>
        </authorList>
    </citation>
    <scope>NUCLEOTIDE SEQUENCE [LARGE SCALE GENOMIC DNA]</scope>
    <source>
        <strain evidence="5">NSCAC1</strain>
    </source>
</reference>